<dbReference type="GO" id="GO:0046872">
    <property type="term" value="F:metal ion binding"/>
    <property type="evidence" value="ECO:0007669"/>
    <property type="project" value="UniProtKB-KW"/>
</dbReference>
<proteinExistence type="inferred from homology"/>
<dbReference type="Proteomes" id="UP000293296">
    <property type="component" value="Chromosome"/>
</dbReference>
<sequence>MTVKQRLAVMAGEVEVYLRERFGARMRERGVPENLLAAMEYSLLAGGKRLRPVLCLVFAELFDADRARVMPFAAGFEIIHTYSLIHDDLPAMDDDDLRRGRPSNHKVFGEAGAILAGDALLTEAFGCMGRVWPGVAAELVLPALAEAAKAAGAAGMVGGQVLDMDYTAREGVTLAELARMQALKTGALLTASCVCGAILAGAGEEGVARAREYGEAVGAAFQIVDDILDEIGDAATLGKPVGSDREQGKNTYPSMIGLDESRRLAEERVAAAIAAIEPYAGDAAEFLRDLARYIVVRVQ</sequence>
<dbReference type="Gene3D" id="1.10.600.10">
    <property type="entry name" value="Farnesyl Diphosphate Synthase"/>
    <property type="match status" value="1"/>
</dbReference>
<dbReference type="AlphaFoldDB" id="A0A4P6HJV2"/>
<dbReference type="OrthoDB" id="9805316at2"/>
<protein>
    <submittedName>
        <fullName evidence="8">Polyprenyl synthetase</fullName>
    </submittedName>
</protein>
<dbReference type="NCBIfam" id="NF045485">
    <property type="entry name" value="FPPsyn"/>
    <property type="match status" value="1"/>
</dbReference>
<dbReference type="SFLD" id="SFLDG01017">
    <property type="entry name" value="Polyprenyl_Transferase_Like"/>
    <property type="match status" value="1"/>
</dbReference>
<evidence type="ECO:0000313" key="9">
    <source>
        <dbReference type="Proteomes" id="UP000293296"/>
    </source>
</evidence>
<dbReference type="InterPro" id="IPR000092">
    <property type="entry name" value="Polyprenyl_synt"/>
</dbReference>
<keyword evidence="5" id="KW-0460">Magnesium</keyword>
<dbReference type="KEGG" id="dcb:C3Y92_09320"/>
<dbReference type="GO" id="GO:0004659">
    <property type="term" value="F:prenyltransferase activity"/>
    <property type="evidence" value="ECO:0007669"/>
    <property type="project" value="InterPro"/>
</dbReference>
<dbReference type="FunFam" id="1.10.600.10:FF:000001">
    <property type="entry name" value="Geranylgeranyl diphosphate synthase"/>
    <property type="match status" value="1"/>
</dbReference>
<dbReference type="SUPFAM" id="SSF48576">
    <property type="entry name" value="Terpenoid synthases"/>
    <property type="match status" value="1"/>
</dbReference>
<dbReference type="CDD" id="cd00685">
    <property type="entry name" value="Trans_IPPS_HT"/>
    <property type="match status" value="1"/>
</dbReference>
<dbReference type="RefSeq" id="WP_129351969.1">
    <property type="nucleotide sequence ID" value="NZ_CP026538.1"/>
</dbReference>
<evidence type="ECO:0000256" key="1">
    <source>
        <dbReference type="ARBA" id="ARBA00001946"/>
    </source>
</evidence>
<dbReference type="PROSITE" id="PS00444">
    <property type="entry name" value="POLYPRENYL_SYNTHASE_2"/>
    <property type="match status" value="1"/>
</dbReference>
<keyword evidence="3 7" id="KW-0808">Transferase</keyword>
<name>A0A4P6HJV2_9BACT</name>
<evidence type="ECO:0000256" key="3">
    <source>
        <dbReference type="ARBA" id="ARBA00022679"/>
    </source>
</evidence>
<organism evidence="8 9">
    <name type="scientific">Solidesulfovibrio carbinolicus</name>
    <dbReference type="NCBI Taxonomy" id="296842"/>
    <lineage>
        <taxon>Bacteria</taxon>
        <taxon>Pseudomonadati</taxon>
        <taxon>Thermodesulfobacteriota</taxon>
        <taxon>Desulfovibrionia</taxon>
        <taxon>Desulfovibrionales</taxon>
        <taxon>Desulfovibrionaceae</taxon>
        <taxon>Solidesulfovibrio</taxon>
    </lineage>
</organism>
<keyword evidence="9" id="KW-1185">Reference proteome</keyword>
<accession>A0A4P6HJV2</accession>
<gene>
    <name evidence="8" type="ORF">C3Y92_09320</name>
</gene>
<dbReference type="InterPro" id="IPR008949">
    <property type="entry name" value="Isoprenoid_synthase_dom_sf"/>
</dbReference>
<dbReference type="InterPro" id="IPR053378">
    <property type="entry name" value="Prenyl_diphosphate_synthase"/>
</dbReference>
<dbReference type="GO" id="GO:0005737">
    <property type="term" value="C:cytoplasm"/>
    <property type="evidence" value="ECO:0007669"/>
    <property type="project" value="UniProtKB-ARBA"/>
</dbReference>
<dbReference type="Pfam" id="PF00348">
    <property type="entry name" value="polyprenyl_synt"/>
    <property type="match status" value="1"/>
</dbReference>
<keyword evidence="4" id="KW-0479">Metal-binding</keyword>
<comment type="cofactor">
    <cofactor evidence="1">
        <name>Mg(2+)</name>
        <dbReference type="ChEBI" id="CHEBI:18420"/>
    </cofactor>
</comment>
<evidence type="ECO:0000256" key="5">
    <source>
        <dbReference type="ARBA" id="ARBA00022842"/>
    </source>
</evidence>
<dbReference type="PANTHER" id="PTHR43281">
    <property type="entry name" value="FARNESYL DIPHOSPHATE SYNTHASE"/>
    <property type="match status" value="1"/>
</dbReference>
<dbReference type="SFLD" id="SFLDS00005">
    <property type="entry name" value="Isoprenoid_Synthase_Type_I"/>
    <property type="match status" value="1"/>
</dbReference>
<comment type="similarity">
    <text evidence="2 7">Belongs to the FPP/GGPP synthase family.</text>
</comment>
<evidence type="ECO:0000256" key="7">
    <source>
        <dbReference type="RuleBase" id="RU004466"/>
    </source>
</evidence>
<dbReference type="PANTHER" id="PTHR43281:SF1">
    <property type="entry name" value="FARNESYL DIPHOSPHATE SYNTHASE"/>
    <property type="match status" value="1"/>
</dbReference>
<evidence type="ECO:0000313" key="8">
    <source>
        <dbReference type="EMBL" id="QAZ67411.1"/>
    </source>
</evidence>
<evidence type="ECO:0000256" key="4">
    <source>
        <dbReference type="ARBA" id="ARBA00022723"/>
    </source>
</evidence>
<evidence type="ECO:0000256" key="6">
    <source>
        <dbReference type="ARBA" id="ARBA00023229"/>
    </source>
</evidence>
<evidence type="ECO:0000256" key="2">
    <source>
        <dbReference type="ARBA" id="ARBA00006706"/>
    </source>
</evidence>
<keyword evidence="6" id="KW-0414">Isoprene biosynthesis</keyword>
<dbReference type="PROSITE" id="PS00723">
    <property type="entry name" value="POLYPRENYL_SYNTHASE_1"/>
    <property type="match status" value="1"/>
</dbReference>
<reference evidence="8 9" key="1">
    <citation type="submission" date="2018-02" db="EMBL/GenBank/DDBJ databases">
        <title>Genome sequence of Desulfovibrio carbinolicus DSM 3852.</title>
        <authorList>
            <person name="Wilbanks E."/>
            <person name="Skennerton C.T."/>
            <person name="Orphan V.J."/>
        </authorList>
    </citation>
    <scope>NUCLEOTIDE SEQUENCE [LARGE SCALE GENOMIC DNA]</scope>
    <source>
        <strain evidence="8 9">DSM 3852</strain>
    </source>
</reference>
<dbReference type="EMBL" id="CP026538">
    <property type="protein sequence ID" value="QAZ67411.1"/>
    <property type="molecule type" value="Genomic_DNA"/>
</dbReference>
<dbReference type="InterPro" id="IPR033749">
    <property type="entry name" value="Polyprenyl_synt_CS"/>
</dbReference>
<dbReference type="GO" id="GO:0016114">
    <property type="term" value="P:terpenoid biosynthetic process"/>
    <property type="evidence" value="ECO:0007669"/>
    <property type="project" value="UniProtKB-ARBA"/>
</dbReference>